<protein>
    <recommendedName>
        <fullName evidence="1">F-box domain-containing protein</fullName>
    </recommendedName>
</protein>
<dbReference type="AlphaFoldDB" id="A0AAN7WQM1"/>
<gene>
    <name evidence="2" type="ORF">LTR97_001617</name>
</gene>
<name>A0AAN7WQM1_9PEZI</name>
<accession>A0AAN7WQM1</accession>
<feature type="domain" description="F-box" evidence="1">
    <location>
        <begin position="106"/>
        <end position="137"/>
    </location>
</feature>
<reference evidence="2" key="1">
    <citation type="submission" date="2023-08" db="EMBL/GenBank/DDBJ databases">
        <title>Black Yeasts Isolated from many extreme environments.</title>
        <authorList>
            <person name="Coleine C."/>
            <person name="Stajich J.E."/>
            <person name="Selbmann L."/>
        </authorList>
    </citation>
    <scope>NUCLEOTIDE SEQUENCE</scope>
    <source>
        <strain evidence="2">CCFEE 5810</strain>
    </source>
</reference>
<sequence>MFPYVLSLPYLWSAQRIPLQSREALVGTVEEQFKLELGLEVALQALKAGNAIEATLLLGIYPCEHNQSVQRLGEHQRNCLTSTYFNQCVKPGIPSAGAHTVFGITEILELILRELSTAELLSAQRVSHRMRDVIDGSKDLMQRLFPLPNHGSRIDVLSTAGFDGNFMRQTGNMRISKLCYVRPTEAQNDQSNGRLYFGVEVPFNQPLPWVGSRIRQMFITQPPAKSFTMAINCCDPDDRELLGAEPLPAAQITNPAGVTIGELYDEAQRAMQQHINCPFADWRNHTANGAVDLKVTFKAQLNLPANHPRSIQHELEQQEEVEENERLKPGRKLRQEFCEAKAEGEFFYAPTGITLDRMRYPQLLPRLTLDAAYTQGNPIPTFEQFKSSTADKEASSFETMFQEH</sequence>
<dbReference type="InterPro" id="IPR001810">
    <property type="entry name" value="F-box_dom"/>
</dbReference>
<comment type="caution">
    <text evidence="2">The sequence shown here is derived from an EMBL/GenBank/DDBJ whole genome shotgun (WGS) entry which is preliminary data.</text>
</comment>
<organism evidence="2 3">
    <name type="scientific">Elasticomyces elasticus</name>
    <dbReference type="NCBI Taxonomy" id="574655"/>
    <lineage>
        <taxon>Eukaryota</taxon>
        <taxon>Fungi</taxon>
        <taxon>Dikarya</taxon>
        <taxon>Ascomycota</taxon>
        <taxon>Pezizomycotina</taxon>
        <taxon>Dothideomycetes</taxon>
        <taxon>Dothideomycetidae</taxon>
        <taxon>Mycosphaerellales</taxon>
        <taxon>Teratosphaeriaceae</taxon>
        <taxon>Elasticomyces</taxon>
    </lineage>
</organism>
<dbReference type="SUPFAM" id="SSF81383">
    <property type="entry name" value="F-box domain"/>
    <property type="match status" value="1"/>
</dbReference>
<evidence type="ECO:0000313" key="3">
    <source>
        <dbReference type="Proteomes" id="UP001310594"/>
    </source>
</evidence>
<dbReference type="EMBL" id="JAVRQU010000002">
    <property type="protein sequence ID" value="KAK5706627.1"/>
    <property type="molecule type" value="Genomic_DNA"/>
</dbReference>
<proteinExistence type="predicted"/>
<dbReference type="Pfam" id="PF00646">
    <property type="entry name" value="F-box"/>
    <property type="match status" value="1"/>
</dbReference>
<evidence type="ECO:0000259" key="1">
    <source>
        <dbReference type="Pfam" id="PF00646"/>
    </source>
</evidence>
<evidence type="ECO:0000313" key="2">
    <source>
        <dbReference type="EMBL" id="KAK5706627.1"/>
    </source>
</evidence>
<dbReference type="Proteomes" id="UP001310594">
    <property type="component" value="Unassembled WGS sequence"/>
</dbReference>
<dbReference type="InterPro" id="IPR036047">
    <property type="entry name" value="F-box-like_dom_sf"/>
</dbReference>